<dbReference type="RefSeq" id="WP_126767816.1">
    <property type="nucleotide sequence ID" value="NZ_PIPJ01000007.1"/>
</dbReference>
<organism evidence="2 3">
    <name type="scientific">Aliidiomarina iranensis</name>
    <dbReference type="NCBI Taxonomy" id="1434071"/>
    <lineage>
        <taxon>Bacteria</taxon>
        <taxon>Pseudomonadati</taxon>
        <taxon>Pseudomonadota</taxon>
        <taxon>Gammaproteobacteria</taxon>
        <taxon>Alteromonadales</taxon>
        <taxon>Idiomarinaceae</taxon>
        <taxon>Aliidiomarina</taxon>
    </lineage>
</organism>
<dbReference type="GO" id="GO:0016020">
    <property type="term" value="C:membrane"/>
    <property type="evidence" value="ECO:0007669"/>
    <property type="project" value="InterPro"/>
</dbReference>
<feature type="compositionally biased region" description="Basic and acidic residues" evidence="1">
    <location>
        <begin position="177"/>
        <end position="211"/>
    </location>
</feature>
<evidence type="ECO:0000313" key="3">
    <source>
        <dbReference type="Proteomes" id="UP000288395"/>
    </source>
</evidence>
<dbReference type="Gene3D" id="3.30.1150.10">
    <property type="match status" value="1"/>
</dbReference>
<dbReference type="OrthoDB" id="6194496at2"/>
<evidence type="ECO:0000313" key="2">
    <source>
        <dbReference type="EMBL" id="RUO19683.1"/>
    </source>
</evidence>
<name>A0A432VTS2_9GAMM</name>
<gene>
    <name evidence="2" type="primary">tolA</name>
    <name evidence="2" type="ORF">CWE08_09660</name>
</gene>
<dbReference type="GO" id="GO:0043213">
    <property type="term" value="P:bacteriocin transport"/>
    <property type="evidence" value="ECO:0007669"/>
    <property type="project" value="InterPro"/>
</dbReference>
<dbReference type="GO" id="GO:0019534">
    <property type="term" value="F:toxin transmembrane transporter activity"/>
    <property type="evidence" value="ECO:0007669"/>
    <property type="project" value="InterPro"/>
</dbReference>
<reference evidence="3" key="1">
    <citation type="journal article" date="2018" name="Front. Microbiol.">
        <title>Genome-Based Analysis Reveals the Taxonomy and Diversity of the Family Idiomarinaceae.</title>
        <authorList>
            <person name="Liu Y."/>
            <person name="Lai Q."/>
            <person name="Shao Z."/>
        </authorList>
    </citation>
    <scope>NUCLEOTIDE SEQUENCE [LARGE SCALE GENOMIC DNA]</scope>
    <source>
        <strain evidence="3">GBPy7</strain>
    </source>
</reference>
<dbReference type="EMBL" id="PIPJ01000007">
    <property type="protein sequence ID" value="RUO19683.1"/>
    <property type="molecule type" value="Genomic_DNA"/>
</dbReference>
<protein>
    <submittedName>
        <fullName evidence="2">Protein TolA</fullName>
    </submittedName>
</protein>
<accession>A0A432VTS2</accession>
<dbReference type="SUPFAM" id="SSF74653">
    <property type="entry name" value="TolA/TonB C-terminal domain"/>
    <property type="match status" value="1"/>
</dbReference>
<feature type="region of interest" description="Disordered" evidence="1">
    <location>
        <begin position="128"/>
        <end position="211"/>
    </location>
</feature>
<dbReference type="Pfam" id="PF06519">
    <property type="entry name" value="TolA"/>
    <property type="match status" value="1"/>
</dbReference>
<sequence>MANVSDKQKGQSAEQGTKSLEHTPKSAKVGGAMPWRAIGISSALHLILGTAIVMSMEYTPTLPEVREQPSLESAVNEEQTPPQEIVNAVAVDQAQVEAQVQRIQEQRAEQQRAEEQRIADLERRAREAEQQRRREEERARQVAAEREQAAEQTLRAREQAQQAEREAAQAEQQRQQAAERLRQQQEAEARAAAERQRLEEERRAQEAAARERAERERQIQERLEREQAERNRIRQQRVLTEVERYQALIRAAVQRNWIVDQSMRGQSCVLNISLARDGFVTNVQVGEGDRAVCESARAAVLRAGNLPISDDADVYEQLRNFRLRVEPQFN</sequence>
<feature type="compositionally biased region" description="Basic and acidic residues" evidence="1">
    <location>
        <begin position="128"/>
        <end position="168"/>
    </location>
</feature>
<feature type="region of interest" description="Disordered" evidence="1">
    <location>
        <begin position="1"/>
        <end position="28"/>
    </location>
</feature>
<proteinExistence type="predicted"/>
<keyword evidence="3" id="KW-1185">Reference proteome</keyword>
<comment type="caution">
    <text evidence="2">The sequence shown here is derived from an EMBL/GenBank/DDBJ whole genome shotgun (WGS) entry which is preliminary data.</text>
</comment>
<dbReference type="Proteomes" id="UP000288395">
    <property type="component" value="Unassembled WGS sequence"/>
</dbReference>
<evidence type="ECO:0000256" key="1">
    <source>
        <dbReference type="SAM" id="MobiDB-lite"/>
    </source>
</evidence>
<dbReference type="NCBIfam" id="TIGR02794">
    <property type="entry name" value="tolA_full"/>
    <property type="match status" value="1"/>
</dbReference>
<dbReference type="AlphaFoldDB" id="A0A432VTS2"/>
<dbReference type="InterPro" id="IPR014161">
    <property type="entry name" value="Tol-Pal_TolA"/>
</dbReference>